<dbReference type="OrthoDB" id="269822at2759"/>
<accession>A0A2I0T7E7</accession>
<proteinExistence type="predicted"/>
<reference evidence="3" key="2">
    <citation type="submission" date="2017-12" db="EMBL/GenBank/DDBJ databases">
        <title>Genome sequence of the Bar-tailed Godwit (Limosa lapponica baueri).</title>
        <authorList>
            <person name="Lima N.C.B."/>
            <person name="Parody-Merino A.M."/>
            <person name="Battley P.F."/>
            <person name="Fidler A.E."/>
            <person name="Prosdocimi F."/>
        </authorList>
    </citation>
    <scope>NUCLEOTIDE SEQUENCE [LARGE SCALE GENOMIC DNA]</scope>
</reference>
<gene>
    <name evidence="2" type="ORF">llap_19979</name>
</gene>
<dbReference type="Pfam" id="PF17787">
    <property type="entry name" value="PH_14"/>
    <property type="match status" value="1"/>
</dbReference>
<dbReference type="Proteomes" id="UP000233556">
    <property type="component" value="Unassembled WGS sequence"/>
</dbReference>
<evidence type="ECO:0000313" key="3">
    <source>
        <dbReference type="Proteomes" id="UP000233556"/>
    </source>
</evidence>
<sequence>MSMLTPVLQPPEVKEYLSKGERFIKWDDETANASPVILRVDPKGFYLYWTYQNKFLRCASKGFTENSSGGTPVPSTLKIIPASAMVQLEGDWLDVCNEMYAASANVYLMCSLCCN</sequence>
<evidence type="ECO:0000259" key="1">
    <source>
        <dbReference type="Pfam" id="PF17787"/>
    </source>
</evidence>
<dbReference type="AlphaFoldDB" id="A0A2I0T7E7"/>
<keyword evidence="3" id="KW-1185">Reference proteome</keyword>
<dbReference type="Gene3D" id="2.30.29.240">
    <property type="match status" value="1"/>
</dbReference>
<dbReference type="SUPFAM" id="SSF50729">
    <property type="entry name" value="PH domain-like"/>
    <property type="match status" value="1"/>
</dbReference>
<evidence type="ECO:0000313" key="2">
    <source>
        <dbReference type="EMBL" id="PKU29717.1"/>
    </source>
</evidence>
<feature type="domain" description="PLC-beta PH" evidence="1">
    <location>
        <begin position="12"/>
        <end position="55"/>
    </location>
</feature>
<name>A0A2I0T7E7_LIMLA</name>
<organism evidence="2 3">
    <name type="scientific">Limosa lapponica baueri</name>
    <dbReference type="NCBI Taxonomy" id="1758121"/>
    <lineage>
        <taxon>Eukaryota</taxon>
        <taxon>Metazoa</taxon>
        <taxon>Chordata</taxon>
        <taxon>Craniata</taxon>
        <taxon>Vertebrata</taxon>
        <taxon>Euteleostomi</taxon>
        <taxon>Archelosauria</taxon>
        <taxon>Archosauria</taxon>
        <taxon>Dinosauria</taxon>
        <taxon>Saurischia</taxon>
        <taxon>Theropoda</taxon>
        <taxon>Coelurosauria</taxon>
        <taxon>Aves</taxon>
        <taxon>Neognathae</taxon>
        <taxon>Neoaves</taxon>
        <taxon>Charadriiformes</taxon>
        <taxon>Scolopacidae</taxon>
        <taxon>Limosa</taxon>
    </lineage>
</organism>
<dbReference type="InterPro" id="IPR037862">
    <property type="entry name" value="PLC-beta_PH"/>
</dbReference>
<reference evidence="3" key="1">
    <citation type="submission" date="2017-11" db="EMBL/GenBank/DDBJ databases">
        <authorList>
            <person name="Lima N.C."/>
            <person name="Parody-Merino A.M."/>
            <person name="Battley P.F."/>
            <person name="Fidler A.E."/>
            <person name="Prosdocimi F."/>
        </authorList>
    </citation>
    <scope>NUCLEOTIDE SEQUENCE [LARGE SCALE GENOMIC DNA]</scope>
</reference>
<protein>
    <submittedName>
        <fullName evidence="2">1-phosphatidylinositol-bisphosphate phosphodiesterase beta-2 isoform x1</fullName>
    </submittedName>
</protein>
<dbReference type="EMBL" id="KZ516377">
    <property type="protein sequence ID" value="PKU29717.1"/>
    <property type="molecule type" value="Genomic_DNA"/>
</dbReference>